<protein>
    <submittedName>
        <fullName evidence="1">Uncharacterized protein</fullName>
    </submittedName>
</protein>
<keyword evidence="2" id="KW-1185">Reference proteome</keyword>
<reference evidence="1 2" key="1">
    <citation type="journal article" date="2019" name="ISME J.">
        <title>Deianiraea, an extracellular bacterium associated with the ciliate Paramecium, suggests an alternative scenario for the evolution of Rickettsiales.</title>
        <authorList>
            <person name="Castelli M."/>
            <person name="Sabaneyeva E."/>
            <person name="Lanzoni O."/>
            <person name="Lebedeva N."/>
            <person name="Floriano A.M."/>
            <person name="Gaiarsa S."/>
            <person name="Benken K."/>
            <person name="Modeo L."/>
            <person name="Bandi C."/>
            <person name="Potekhin A."/>
            <person name="Sassera D."/>
            <person name="Petroni G."/>
        </authorList>
    </citation>
    <scope>NUCLEOTIDE SEQUENCE [LARGE SCALE GENOMIC DNA]</scope>
    <source>
        <strain evidence="1">CyL4-1</strain>
    </source>
</reference>
<dbReference type="Proteomes" id="UP000321934">
    <property type="component" value="Chromosome"/>
</dbReference>
<sequence>MLSNSLNALGSQYDIYLNKKSKNDYKKHERKLLIKEVKSGSIIIDLVGMVMPLITEINSIIEFGEYLKTSFNFFLNKGKSDYQYSKKDCQDIRSIVDATAKDGNNAKVNINVYGYNNTIHAPIYNITNTDANAIQATTKRYEEESIEIEEQSIFQKELMYWADASFNKRKQEQNAGKVIIEKLDKRPRKVVFLNQEDELCAKMRHNKFPNTEWQDLLRRVDLEVVKIQDVIKEYRITKLYDDADIFED</sequence>
<proteinExistence type="predicted"/>
<dbReference type="OrthoDB" id="6680121at2"/>
<name>A0A5B8XF79_9RICK</name>
<organism evidence="1 2">
    <name type="scientific">Candidatus Deianiraea vastatrix</name>
    <dbReference type="NCBI Taxonomy" id="2163644"/>
    <lineage>
        <taxon>Bacteria</taxon>
        <taxon>Pseudomonadati</taxon>
        <taxon>Pseudomonadota</taxon>
        <taxon>Alphaproteobacteria</taxon>
        <taxon>Rickettsiales</taxon>
        <taxon>Candidatus Deianiraeaceae</taxon>
        <taxon>Candidatus Deianiraea</taxon>
    </lineage>
</organism>
<dbReference type="AlphaFoldDB" id="A0A5B8XF79"/>
<gene>
    <name evidence="1" type="ORF">Deia_01139</name>
</gene>
<dbReference type="RefSeq" id="WP_146821418.1">
    <property type="nucleotide sequence ID" value="NZ_CP029077.1"/>
</dbReference>
<evidence type="ECO:0000313" key="2">
    <source>
        <dbReference type="Proteomes" id="UP000321934"/>
    </source>
</evidence>
<accession>A0A5B8XF79</accession>
<evidence type="ECO:0000313" key="1">
    <source>
        <dbReference type="EMBL" id="QED23920.1"/>
    </source>
</evidence>
<dbReference type="EMBL" id="CP029077">
    <property type="protein sequence ID" value="QED23920.1"/>
    <property type="molecule type" value="Genomic_DNA"/>
</dbReference>